<evidence type="ECO:0000313" key="5">
    <source>
        <dbReference type="Proteomes" id="UP000323505"/>
    </source>
</evidence>
<dbReference type="Pfam" id="PF25862">
    <property type="entry name" value="PglZ_1st"/>
    <property type="match status" value="1"/>
</dbReference>
<gene>
    <name evidence="4" type="primary">pglZ</name>
    <name evidence="4" type="ORF">FXF68_38045</name>
</gene>
<feature type="domain" description="Alkaline phosphatase-like protein PglZ N-terminal" evidence="2">
    <location>
        <begin position="39"/>
        <end position="116"/>
    </location>
</feature>
<dbReference type="Proteomes" id="UP000323505">
    <property type="component" value="Unassembled WGS sequence"/>
</dbReference>
<dbReference type="InterPro" id="IPR058880">
    <property type="entry name" value="PglZ_N"/>
</dbReference>
<evidence type="ECO:0000259" key="2">
    <source>
        <dbReference type="Pfam" id="PF25862"/>
    </source>
</evidence>
<organism evidence="4 5">
    <name type="scientific">Actinomadura decatromicini</name>
    <dbReference type="NCBI Taxonomy" id="2604572"/>
    <lineage>
        <taxon>Bacteria</taxon>
        <taxon>Bacillati</taxon>
        <taxon>Actinomycetota</taxon>
        <taxon>Actinomycetes</taxon>
        <taxon>Streptosporangiales</taxon>
        <taxon>Thermomonosporaceae</taxon>
        <taxon>Actinomadura</taxon>
    </lineage>
</organism>
<dbReference type="NCBIfam" id="NF033446">
    <property type="entry name" value="BREX_PglZ_2"/>
    <property type="match status" value="1"/>
</dbReference>
<evidence type="ECO:0000259" key="3">
    <source>
        <dbReference type="Pfam" id="PF25863"/>
    </source>
</evidence>
<dbReference type="InterPro" id="IPR058881">
    <property type="entry name" value="PglZ_2nd"/>
</dbReference>
<name>A0A5D3F6U7_9ACTN</name>
<evidence type="ECO:0000313" key="4">
    <source>
        <dbReference type="EMBL" id="TYK43420.1"/>
    </source>
</evidence>
<dbReference type="Pfam" id="PF25861">
    <property type="entry name" value="PglZ_2nd"/>
    <property type="match status" value="1"/>
</dbReference>
<dbReference type="Pfam" id="PF08665">
    <property type="entry name" value="PglZ"/>
    <property type="match status" value="1"/>
</dbReference>
<proteinExistence type="predicted"/>
<dbReference type="AlphaFoldDB" id="A0A5D3F6U7"/>
<dbReference type="Pfam" id="PF25863">
    <property type="entry name" value="PglZ_C"/>
    <property type="match status" value="1"/>
</dbReference>
<dbReference type="InterPro" id="IPR047992">
    <property type="entry name" value="BREX_PglZ"/>
</dbReference>
<feature type="domain" description="Alkaline phosphatase-like protein PglZ second" evidence="1">
    <location>
        <begin position="189"/>
        <end position="331"/>
    </location>
</feature>
<feature type="domain" description="Alkaline phosphatase-like protein PglZ C-terminal" evidence="3">
    <location>
        <begin position="788"/>
        <end position="887"/>
    </location>
</feature>
<protein>
    <submittedName>
        <fullName evidence="4">BREX-2 system phosphatase PglZ</fullName>
    </submittedName>
</protein>
<evidence type="ECO:0000259" key="1">
    <source>
        <dbReference type="Pfam" id="PF25861"/>
    </source>
</evidence>
<dbReference type="InterPro" id="IPR058882">
    <property type="entry name" value="PglZ_C"/>
</dbReference>
<sequence>MTESSVPGIAGAAAPGRRAVPVATSGILIAEVRRARRRSPEGGTLFLRAAAEWRGGDVLDLDGATVQVAPCTTLLGVLDAVSAKRTDFLVVLSAFERRELGESLLAHAIGHDIVAVNRWDLVRHAFGAKRLDPRLTAAENAWLSDALLEAQPDGGWPKIKGAMLDYDTALAAVTSARLGADERPGHPLDVAGLLDWAEDIAAVSRFTGLAEREQQGIAAWLARSVGPVADVLFRLVRAGHASDAVAAGLVAGVLFGRRERRQAVVAARVRAERLFGGAPLEEPLLTAYAEACESLLLRRMDGDAMRARIDLQRAQDLLDELQVGNLAGASRILGAGYQLRLRTLVETVSSAVPDPLRAEVREVDAALGDLMDHRLHRSRPETRVAEMAARLVRWLARDPEPAESLREHVDRYVRDGSWVDRAVTEVRDSGEERYAGLLAAVRARRDVADEEFAERLAAWSSVSGTASELVLVENLMDVIARPVAARAAPLIIVVDGMTTAIAGAVTTEITEGGRWTETGRHAQGREGALATVPSITAFSRTSLLCGELRAGQQVEEQRGFRDFWGTRPTALFHKADVRDGLSEEVTAAVADRGTVVGVVLNAVDDSLDKGRADGRADWHAGGIAGLDRLLDAAWRAGRPVVLTSDHGHVLDRGDASITVRAEAARHRTGEPQEGEVAVTGSRVLAPGGAVVVPWNERVRYNSRKGGYHGGVSLAEMVVPVAVLVPSERLIPEGWEIYGPAMHEPVWWTRFTTTPDREAGTAGAAARERAEEPLFEMPSSDGLPGRGKAEGIGTRVVASGLFRAQREQFARVPVDDRGLIALIDALAAAGGKLPLPVAAQRAGQLPARMHGYVSTVAKLLNVDGYQVLAVTDGGRTVALDVPLLREQFLGGGR</sequence>
<accession>A0A5D3F6U7</accession>
<reference evidence="4 5" key="1">
    <citation type="submission" date="2019-08" db="EMBL/GenBank/DDBJ databases">
        <title>Actinomadura sp. nov. CYP1-5 isolated from mountain soil.</title>
        <authorList>
            <person name="Songsumanus A."/>
            <person name="Kuncharoen N."/>
            <person name="Kudo T."/>
            <person name="Yuki M."/>
            <person name="Igarashi Y."/>
            <person name="Tanasupawat S."/>
        </authorList>
    </citation>
    <scope>NUCLEOTIDE SEQUENCE [LARGE SCALE GENOMIC DNA]</scope>
    <source>
        <strain evidence="4 5">CYP1-5</strain>
    </source>
</reference>
<dbReference type="EMBL" id="VSRQ01000011">
    <property type="protein sequence ID" value="TYK43420.1"/>
    <property type="molecule type" value="Genomic_DNA"/>
</dbReference>
<comment type="caution">
    <text evidence="4">The sequence shown here is derived from an EMBL/GenBank/DDBJ whole genome shotgun (WGS) entry which is preliminary data.</text>
</comment>
<keyword evidence="5" id="KW-1185">Reference proteome</keyword>
<dbReference type="RefSeq" id="WP_148767669.1">
    <property type="nucleotide sequence ID" value="NZ_VSRQ01000011.1"/>
</dbReference>